<evidence type="ECO:0000313" key="2">
    <source>
        <dbReference type="Proteomes" id="UP000608522"/>
    </source>
</evidence>
<evidence type="ECO:0008006" key="3">
    <source>
        <dbReference type="Google" id="ProtNLM"/>
    </source>
</evidence>
<proteinExistence type="predicted"/>
<evidence type="ECO:0000313" key="1">
    <source>
        <dbReference type="EMBL" id="GHI75423.1"/>
    </source>
</evidence>
<dbReference type="Proteomes" id="UP000608522">
    <property type="component" value="Unassembled WGS sequence"/>
</dbReference>
<accession>A0ABQ3T4V2</accession>
<dbReference type="EMBL" id="BNED01000005">
    <property type="protein sequence ID" value="GHI75423.1"/>
    <property type="molecule type" value="Genomic_DNA"/>
</dbReference>
<sequence length="138" mass="15220">MSLTLFFIFWRFGSGAGRVGGMTDSSASVPVDVDDRQAIEHLLVRPLRGTWPTGALAPGSRVTVVRAPDWDGPWQAEFPGTIDAMGAPEPNEHAQALSGELVYWVIFDAPQYDCDGDGPYRKAQIWDRYLRAEPEPEA</sequence>
<reference evidence="2" key="1">
    <citation type="submission" date="2023-07" db="EMBL/GenBank/DDBJ databases">
        <title>Whole genome shotgun sequence of Streptomyces spororaveus NBRC 15456.</title>
        <authorList>
            <person name="Komaki H."/>
            <person name="Tamura T."/>
        </authorList>
    </citation>
    <scope>NUCLEOTIDE SEQUENCE [LARGE SCALE GENOMIC DNA]</scope>
    <source>
        <strain evidence="2">NBRC 15456</strain>
    </source>
</reference>
<gene>
    <name evidence="1" type="ORF">Sspor_09840</name>
</gene>
<keyword evidence="2" id="KW-1185">Reference proteome</keyword>
<organism evidence="1 2">
    <name type="scientific">Streptomyces spororaveus</name>
    <dbReference type="NCBI Taxonomy" id="284039"/>
    <lineage>
        <taxon>Bacteria</taxon>
        <taxon>Bacillati</taxon>
        <taxon>Actinomycetota</taxon>
        <taxon>Actinomycetes</taxon>
        <taxon>Kitasatosporales</taxon>
        <taxon>Streptomycetaceae</taxon>
        <taxon>Streptomyces</taxon>
    </lineage>
</organism>
<name>A0ABQ3T4V2_9ACTN</name>
<protein>
    <recommendedName>
        <fullName evidence="3">Ferrous iron transport protein A</fullName>
    </recommendedName>
</protein>
<comment type="caution">
    <text evidence="1">The sequence shown here is derived from an EMBL/GenBank/DDBJ whole genome shotgun (WGS) entry which is preliminary data.</text>
</comment>